<dbReference type="Proteomes" id="UP000018466">
    <property type="component" value="Unassembled WGS sequence"/>
</dbReference>
<dbReference type="Pfam" id="PF12668">
    <property type="entry name" value="DUF3791"/>
    <property type="match status" value="1"/>
</dbReference>
<proteinExistence type="predicted"/>
<protein>
    <submittedName>
        <fullName evidence="1">Uncharacterized protein</fullName>
    </submittedName>
</protein>
<evidence type="ECO:0000313" key="1">
    <source>
        <dbReference type="EMBL" id="EHO17640.1"/>
    </source>
</evidence>
<dbReference type="EMBL" id="AGEL01000004">
    <property type="protein sequence ID" value="EHO17640.1"/>
    <property type="molecule type" value="Genomic_DNA"/>
</dbReference>
<gene>
    <name evidence="1" type="ORF">HMPREF9623_00494</name>
</gene>
<accession>A0AA36Y664</accession>
<dbReference type="RefSeq" id="WP_009532327.1">
    <property type="nucleotide sequence ID" value="NZ_JH590861.1"/>
</dbReference>
<organism evidence="1 2">
    <name type="scientific">Stomatobaculum longum</name>
    <dbReference type="NCBI Taxonomy" id="796942"/>
    <lineage>
        <taxon>Bacteria</taxon>
        <taxon>Bacillati</taxon>
        <taxon>Bacillota</taxon>
        <taxon>Clostridia</taxon>
        <taxon>Lachnospirales</taxon>
        <taxon>Lachnospiraceae</taxon>
        <taxon>Stomatobaculum</taxon>
    </lineage>
</organism>
<comment type="caution">
    <text evidence="1">The sequence shown here is derived from an EMBL/GenBank/DDBJ whole genome shotgun (WGS) entry which is preliminary data.</text>
</comment>
<dbReference type="GeneID" id="86940271"/>
<dbReference type="AlphaFoldDB" id="A0AA36Y664"/>
<reference evidence="1 2" key="1">
    <citation type="submission" date="2011-10" db="EMBL/GenBank/DDBJ databases">
        <title>The Genome Sequence of Lachnospiraceae bacterium ACC2.</title>
        <authorList>
            <consortium name="The Broad Institute Genome Sequencing Platform"/>
            <person name="Earl A."/>
            <person name="Ward D."/>
            <person name="Feldgarden M."/>
            <person name="Gevers D."/>
            <person name="Sizova M."/>
            <person name="Hazen A."/>
            <person name="Epstein S."/>
            <person name="Young S.K."/>
            <person name="Zeng Q."/>
            <person name="Gargeya S."/>
            <person name="Fitzgerald M."/>
            <person name="Haas B."/>
            <person name="Abouelleil A."/>
            <person name="Alvarado L."/>
            <person name="Arachchi H.M."/>
            <person name="Berlin A."/>
            <person name="Brown A."/>
            <person name="Chapman S.B."/>
            <person name="Chen Z."/>
            <person name="Dunbar C."/>
            <person name="Freedman E."/>
            <person name="Gearin G."/>
            <person name="Goldberg J."/>
            <person name="Griggs A."/>
            <person name="Gujja S."/>
            <person name="Heiman D."/>
            <person name="Howarth C."/>
            <person name="Larson L."/>
            <person name="Lui A."/>
            <person name="MacDonald P.J.P."/>
            <person name="Montmayeur A."/>
            <person name="Murphy C."/>
            <person name="Neiman D."/>
            <person name="Pearson M."/>
            <person name="Priest M."/>
            <person name="Roberts A."/>
            <person name="Saif S."/>
            <person name="Shea T."/>
            <person name="Shenoy N."/>
            <person name="Sisk P."/>
            <person name="Stolte C."/>
            <person name="Sykes S."/>
            <person name="Wortman J."/>
            <person name="Nusbaum C."/>
            <person name="Birren B."/>
        </authorList>
    </citation>
    <scope>NUCLEOTIDE SEQUENCE [LARGE SCALE GENOMIC DNA]</scope>
    <source>
        <strain evidence="1 2">ACC2</strain>
    </source>
</reference>
<dbReference type="InterPro" id="IPR024269">
    <property type="entry name" value="DUF3791"/>
</dbReference>
<keyword evidence="2" id="KW-1185">Reference proteome</keyword>
<evidence type="ECO:0000313" key="2">
    <source>
        <dbReference type="Proteomes" id="UP000018466"/>
    </source>
</evidence>
<sequence>MDRDQFSFVVYMIHVRADRWKVVPAEVYQALKKSACPERYLLPNYDILHTQSSAYIVRDIEEYLKAREVKV</sequence>
<name>A0AA36Y664_9FIRM</name>